<evidence type="ECO:0000313" key="2">
    <source>
        <dbReference type="EMBL" id="GCL35228.1"/>
    </source>
</evidence>
<evidence type="ECO:0000256" key="1">
    <source>
        <dbReference type="SAM" id="Phobius"/>
    </source>
</evidence>
<keyword evidence="1" id="KW-0812">Transmembrane</keyword>
<accession>A0A479ZVD3</accession>
<gene>
    <name evidence="2" type="ORF">SR1949_03200</name>
</gene>
<organism evidence="2 3">
    <name type="scientific">Sphaerospermopsis reniformis</name>
    <dbReference type="NCBI Taxonomy" id="531300"/>
    <lineage>
        <taxon>Bacteria</taxon>
        <taxon>Bacillati</taxon>
        <taxon>Cyanobacteriota</taxon>
        <taxon>Cyanophyceae</taxon>
        <taxon>Nostocales</taxon>
        <taxon>Aphanizomenonaceae</taxon>
        <taxon>Sphaerospermopsis</taxon>
    </lineage>
</organism>
<keyword evidence="1" id="KW-0472">Membrane</keyword>
<keyword evidence="1" id="KW-1133">Transmembrane helix</keyword>
<name>A0A479ZVD3_9CYAN</name>
<proteinExistence type="predicted"/>
<sequence>MNMNNNLHDLKMKTDSLLTKLKELQLTTKDLFLNKLVFIEQESILPGALLPQGTQYLVFANHQITPLLPLNPILLDYFTPEELTKQLKFELIDEDDLSQVRLILDLPNSETPLFKDYTIQAENLIPEVPVLEVWPNFQAEGWKEYYGFCYDAEYGEETFQVCFPNVEEIKQFQEGRGSYKIVRCTQFPKFIECKNIQEHTIGIILLPTQKKIELAYSWKIGIDFRSDYTSVYVNKDDKIVESFKSDNLHHKVTDVSIDTRFPVLFEYFIPESFIPVDKPFPMSTVLTTRGSADINQERPIFDGRVYIPVRNRYSQQESWVKKDLQCSTKNLRYIRLFLKHLILHLTANAVNNKVKTIEWCISYPPQFSRKGKYKYAQMWQDITNNLQSKTGVKHLCPNINDIQYFRSQSLAFAQYFTEYEDYDLVNTTCIDIGNVNSNISIWQDNQLIYQCSLNFGKIDLFSQIIKTNPQILKIFNIEPDNWIKFPEYAFYDQLDIWLRLESANWLERKRELFINHPEFQKLITLMSIGLSGLYFYIGQILAVLHHEGKYTLKEITPVYIGGIGSRLLNWLSEGGEFDRNSEINSLLSRMMSISSGFPDTEEITRMSQNPQDEVACGLVLQDQKLQELDINLNTIDKYEITNLTQLQLFFDTFHDSLDDLRIEDIKAIEGYNFNKPEYEYNQKLWRATERELRNLLNSQKGDIENIQPEPHFIVELKALVRVLYKEIDNL</sequence>
<dbReference type="AlphaFoldDB" id="A0A479ZVD3"/>
<dbReference type="Proteomes" id="UP000300142">
    <property type="component" value="Unassembled WGS sequence"/>
</dbReference>
<feature type="transmembrane region" description="Helical" evidence="1">
    <location>
        <begin position="522"/>
        <end position="544"/>
    </location>
</feature>
<dbReference type="EMBL" id="BJCE01000005">
    <property type="protein sequence ID" value="GCL35228.1"/>
    <property type="molecule type" value="Genomic_DNA"/>
</dbReference>
<evidence type="ECO:0000313" key="3">
    <source>
        <dbReference type="Proteomes" id="UP000300142"/>
    </source>
</evidence>
<protein>
    <submittedName>
        <fullName evidence="2">Uncharacterized protein</fullName>
    </submittedName>
</protein>
<reference evidence="3" key="1">
    <citation type="submission" date="2019-02" db="EMBL/GenBank/DDBJ databases">
        <title>Draft genome sequence of Sphaerospermopsis reniformis NIES-1949.</title>
        <authorList>
            <person name="Yamaguchi H."/>
            <person name="Suzuki S."/>
            <person name="Kawachi M."/>
        </authorList>
    </citation>
    <scope>NUCLEOTIDE SEQUENCE [LARGE SCALE GENOMIC DNA]</scope>
    <source>
        <strain evidence="3">NIES-1949</strain>
    </source>
</reference>
<keyword evidence="3" id="KW-1185">Reference proteome</keyword>
<comment type="caution">
    <text evidence="2">The sequence shown here is derived from an EMBL/GenBank/DDBJ whole genome shotgun (WGS) entry which is preliminary data.</text>
</comment>